<gene>
    <name evidence="3" type="ORF">HO173_001568</name>
</gene>
<accession>A0A8H6G3Z2</accession>
<dbReference type="AlphaFoldDB" id="A0A8H6G3Z2"/>
<dbReference type="EMBL" id="JACCJC010000004">
    <property type="protein sequence ID" value="KAF6239960.1"/>
    <property type="molecule type" value="Genomic_DNA"/>
</dbReference>
<dbReference type="Proteomes" id="UP000578531">
    <property type="component" value="Unassembled WGS sequence"/>
</dbReference>
<evidence type="ECO:0000313" key="4">
    <source>
        <dbReference type="Proteomes" id="UP000578531"/>
    </source>
</evidence>
<proteinExistence type="predicted"/>
<feature type="compositionally biased region" description="Polar residues" evidence="2">
    <location>
        <begin position="126"/>
        <end position="138"/>
    </location>
</feature>
<organism evidence="3 4">
    <name type="scientific">Letharia columbiana</name>
    <dbReference type="NCBI Taxonomy" id="112416"/>
    <lineage>
        <taxon>Eukaryota</taxon>
        <taxon>Fungi</taxon>
        <taxon>Dikarya</taxon>
        <taxon>Ascomycota</taxon>
        <taxon>Pezizomycotina</taxon>
        <taxon>Lecanoromycetes</taxon>
        <taxon>OSLEUM clade</taxon>
        <taxon>Lecanoromycetidae</taxon>
        <taxon>Lecanorales</taxon>
        <taxon>Lecanorineae</taxon>
        <taxon>Parmeliaceae</taxon>
        <taxon>Letharia</taxon>
    </lineage>
</organism>
<protein>
    <submittedName>
        <fullName evidence="3">Uncharacterized protein</fullName>
    </submittedName>
</protein>
<name>A0A8H6G3Z2_9LECA</name>
<keyword evidence="4" id="KW-1185">Reference proteome</keyword>
<feature type="compositionally biased region" description="Polar residues" evidence="2">
    <location>
        <begin position="109"/>
        <end position="118"/>
    </location>
</feature>
<dbReference type="GeneID" id="59283242"/>
<dbReference type="OrthoDB" id="5391053at2759"/>
<keyword evidence="1" id="KW-0175">Coiled coil</keyword>
<evidence type="ECO:0000256" key="2">
    <source>
        <dbReference type="SAM" id="MobiDB-lite"/>
    </source>
</evidence>
<evidence type="ECO:0000313" key="3">
    <source>
        <dbReference type="EMBL" id="KAF6239960.1"/>
    </source>
</evidence>
<sequence>MYDKAVKGPSTPIDFVPSPFPNNSGDINLPCKDSTYNLIYQNRALITTQQSMPNIFHRIFHHTGLSFAVMENHVHKFLSKIRPAFGLLRRGSRGTLSAKVPRDIESGLPNFTQTQSQDVAPDAAENASQAQNTESLRANNEDPVDLSAANTEQDDDHIEQGDNPQPYFTEGPSRFVLAKDGSKDCVALLVNETFLTKLRDLFQEDRDLGVLDGPLCHAKMDLRNIERSIQEGQNALETAASEEEAEQHQKIKEKQTSELFKIRRWKDELEKERGLVKGNLELSRNHTQWVLETAMREADLLGPEKPLPAVLLREQESEDMEEEVEVTEHPMPAQSPVASVASDPSEIEASQEEQQRQEAYEEFIERSQYLDTVQEKFDGQRGLYQDNLAEYQEMAAAGTIDMSRSDFDRRKVRYGQQLTRALIDAEEEFEEARERAQALGAIGSDHGQEFYYGAEYEESWPENKIADYNSSHDWGFIHDWMDNILNTTSQSDTESVEIDEWDAEEVDVNDSISVIDREDYRQDIERYRRICARLEDPCPAVRWLGQPDAQPLERRYSFWM</sequence>
<dbReference type="RefSeq" id="XP_037169229.1">
    <property type="nucleotide sequence ID" value="XM_037303507.1"/>
</dbReference>
<comment type="caution">
    <text evidence="3">The sequence shown here is derived from an EMBL/GenBank/DDBJ whole genome shotgun (WGS) entry which is preliminary data.</text>
</comment>
<evidence type="ECO:0000256" key="1">
    <source>
        <dbReference type="SAM" id="Coils"/>
    </source>
</evidence>
<feature type="coiled-coil region" evidence="1">
    <location>
        <begin position="415"/>
        <end position="442"/>
    </location>
</feature>
<reference evidence="3 4" key="1">
    <citation type="journal article" date="2020" name="Genomics">
        <title>Complete, high-quality genomes from long-read metagenomic sequencing of two wolf lichen thalli reveals enigmatic genome architecture.</title>
        <authorList>
            <person name="McKenzie S.K."/>
            <person name="Walston R.F."/>
            <person name="Allen J.L."/>
        </authorList>
    </citation>
    <scope>NUCLEOTIDE SEQUENCE [LARGE SCALE GENOMIC DNA]</scope>
    <source>
        <strain evidence="3">WasteWater2</strain>
    </source>
</reference>
<feature type="region of interest" description="Disordered" evidence="2">
    <location>
        <begin position="98"/>
        <end position="171"/>
    </location>
</feature>